<evidence type="ECO:0000313" key="2">
    <source>
        <dbReference type="Proteomes" id="UP000192247"/>
    </source>
</evidence>
<sequence length="18" mass="1998">MAFGALKDRIHSSIPRAQ</sequence>
<reference evidence="1 2" key="1">
    <citation type="journal article" date="2017" name="Gigascience">
        <title>Draft genome of the honey bee ectoparasitic mite, Tropilaelaps mercedesae, is shaped by the parasitic life history.</title>
        <authorList>
            <person name="Dong X."/>
            <person name="Armstrong S.D."/>
            <person name="Xia D."/>
            <person name="Makepeace B.L."/>
            <person name="Darby A.C."/>
            <person name="Kadowaki T."/>
        </authorList>
    </citation>
    <scope>NUCLEOTIDE SEQUENCE [LARGE SCALE GENOMIC DNA]</scope>
    <source>
        <strain evidence="1">Wuxi-XJTLU</strain>
    </source>
</reference>
<dbReference type="EMBL" id="MNPL01013246">
    <property type="protein sequence ID" value="OQR71875.1"/>
    <property type="molecule type" value="Genomic_DNA"/>
</dbReference>
<organism evidence="1 2">
    <name type="scientific">Tropilaelaps mercedesae</name>
    <dbReference type="NCBI Taxonomy" id="418985"/>
    <lineage>
        <taxon>Eukaryota</taxon>
        <taxon>Metazoa</taxon>
        <taxon>Ecdysozoa</taxon>
        <taxon>Arthropoda</taxon>
        <taxon>Chelicerata</taxon>
        <taxon>Arachnida</taxon>
        <taxon>Acari</taxon>
        <taxon>Parasitiformes</taxon>
        <taxon>Mesostigmata</taxon>
        <taxon>Gamasina</taxon>
        <taxon>Dermanyssoidea</taxon>
        <taxon>Laelapidae</taxon>
        <taxon>Tropilaelaps</taxon>
    </lineage>
</organism>
<keyword evidence="2" id="KW-1185">Reference proteome</keyword>
<evidence type="ECO:0000313" key="1">
    <source>
        <dbReference type="EMBL" id="OQR71875.1"/>
    </source>
</evidence>
<dbReference type="Proteomes" id="UP000192247">
    <property type="component" value="Unassembled WGS sequence"/>
</dbReference>
<protein>
    <submittedName>
        <fullName evidence="1">Uncharacterized protein</fullName>
    </submittedName>
</protein>
<name>A0A1V9XE99_9ACAR</name>
<dbReference type="AlphaFoldDB" id="A0A1V9XE99"/>
<gene>
    <name evidence="1" type="ORF">BIW11_03886</name>
</gene>
<accession>A0A1V9XE99</accession>
<comment type="caution">
    <text evidence="1">The sequence shown here is derived from an EMBL/GenBank/DDBJ whole genome shotgun (WGS) entry which is preliminary data.</text>
</comment>
<proteinExistence type="predicted"/>
<dbReference type="InParanoid" id="A0A1V9XE99"/>